<dbReference type="RefSeq" id="WP_135480692.1">
    <property type="nucleotide sequence ID" value="NZ_SRMF01000001.1"/>
</dbReference>
<sequence>MTVRLGINPLTWTNDDMPALGAETPLETCLSEGREAGFSGFELGNKFPRTPEKLGPILQQHGLDLVSGWYSSQLLARTAEEEIEAIQDHLHLLKSLGARAMVYCEVTDCVHGNQAVPVSQRPVMTDEQWDRLCSRLNVVADHCLEQGVQIAYHHHMGTVVESEDDVRRLMDNTRDSVGLLLDTGHMLYAGGDPIRLQRDYAHRIVHVHCKDIRPEVLADARNRDLSFLDAVLNGTFTVPGDGCIDYPTLFKGLQAADYNGWLVVEAEQDPAVAHPLTYARMGHQGLVQACEQAGLEISR</sequence>
<dbReference type="Pfam" id="PF01261">
    <property type="entry name" value="AP_endonuc_2"/>
    <property type="match status" value="1"/>
</dbReference>
<protein>
    <submittedName>
        <fullName evidence="2">Myo-inosose-2 dehydratase</fullName>
        <ecNumber evidence="2">4.2.1.44</ecNumber>
    </submittedName>
</protein>
<comment type="caution">
    <text evidence="2">The sequence shown here is derived from an EMBL/GenBank/DDBJ whole genome shotgun (WGS) entry which is preliminary data.</text>
</comment>
<gene>
    <name evidence="2" type="primary">iolE</name>
    <name evidence="2" type="ORF">E4656_01960</name>
</gene>
<evidence type="ECO:0000313" key="2">
    <source>
        <dbReference type="EMBL" id="TGG95209.1"/>
    </source>
</evidence>
<reference evidence="2 3" key="1">
    <citation type="submission" date="2019-04" db="EMBL/GenBank/DDBJ databases">
        <title>Natronospirillum operosus gen. nov., sp. nov., a haloalkaliphilic satellite isolated from decaying biomass of laboratory culture of cyanobacterium Geitlerinema sp. and proposal of Natronospirillaceae fam. nov. and Saccharospirillaceae fam. nov.</title>
        <authorList>
            <person name="Kevbrin V."/>
            <person name="Boltyanskaya Y."/>
            <person name="Koziaeva V."/>
            <person name="Grouzdev D.S."/>
            <person name="Park M."/>
            <person name="Cho J."/>
        </authorList>
    </citation>
    <scope>NUCLEOTIDE SEQUENCE [LARGE SCALE GENOMIC DNA]</scope>
    <source>
        <strain evidence="2 3">G-116</strain>
    </source>
</reference>
<dbReference type="OrthoDB" id="9779184at2"/>
<dbReference type="EC" id="4.2.1.44" evidence="2"/>
<evidence type="ECO:0000259" key="1">
    <source>
        <dbReference type="Pfam" id="PF01261"/>
    </source>
</evidence>
<dbReference type="AlphaFoldDB" id="A0A4Z0W9B7"/>
<dbReference type="PANTHER" id="PTHR12110:SF41">
    <property type="entry name" value="INOSOSE DEHYDRATASE"/>
    <property type="match status" value="1"/>
</dbReference>
<dbReference type="NCBIfam" id="TIGR04379">
    <property type="entry name" value="myo_inos_iolE"/>
    <property type="match status" value="1"/>
</dbReference>
<feature type="domain" description="Xylose isomerase-like TIM barrel" evidence="1">
    <location>
        <begin position="34"/>
        <end position="274"/>
    </location>
</feature>
<organism evidence="2 3">
    <name type="scientific">Natronospirillum operosum</name>
    <dbReference type="NCBI Taxonomy" id="2759953"/>
    <lineage>
        <taxon>Bacteria</taxon>
        <taxon>Pseudomonadati</taxon>
        <taxon>Pseudomonadota</taxon>
        <taxon>Gammaproteobacteria</taxon>
        <taxon>Oceanospirillales</taxon>
        <taxon>Natronospirillaceae</taxon>
        <taxon>Natronospirillum</taxon>
    </lineage>
</organism>
<dbReference type="Proteomes" id="UP000297475">
    <property type="component" value="Unassembled WGS sequence"/>
</dbReference>
<dbReference type="PANTHER" id="PTHR12110">
    <property type="entry name" value="HYDROXYPYRUVATE ISOMERASE"/>
    <property type="match status" value="1"/>
</dbReference>
<dbReference type="InterPro" id="IPR036237">
    <property type="entry name" value="Xyl_isomerase-like_sf"/>
</dbReference>
<dbReference type="EMBL" id="SRMF01000001">
    <property type="protein sequence ID" value="TGG95209.1"/>
    <property type="molecule type" value="Genomic_DNA"/>
</dbReference>
<dbReference type="GO" id="GO:0050114">
    <property type="term" value="F:myo-inosose-2 dehydratase activity"/>
    <property type="evidence" value="ECO:0007669"/>
    <property type="project" value="UniProtKB-EC"/>
</dbReference>
<accession>A0A4Z0W9B7</accession>
<dbReference type="Gene3D" id="3.20.20.150">
    <property type="entry name" value="Divalent-metal-dependent TIM barrel enzymes"/>
    <property type="match status" value="1"/>
</dbReference>
<dbReference type="InterPro" id="IPR013022">
    <property type="entry name" value="Xyl_isomerase-like_TIM-brl"/>
</dbReference>
<evidence type="ECO:0000313" key="3">
    <source>
        <dbReference type="Proteomes" id="UP000297475"/>
    </source>
</evidence>
<keyword evidence="2" id="KW-0456">Lyase</keyword>
<keyword evidence="3" id="KW-1185">Reference proteome</keyword>
<name>A0A4Z0W9B7_9GAMM</name>
<dbReference type="InterPro" id="IPR030823">
    <property type="entry name" value="IolE/MocC"/>
</dbReference>
<proteinExistence type="predicted"/>
<dbReference type="InterPro" id="IPR050312">
    <property type="entry name" value="IolE/XylAMocC-like"/>
</dbReference>
<dbReference type="SUPFAM" id="SSF51658">
    <property type="entry name" value="Xylose isomerase-like"/>
    <property type="match status" value="1"/>
</dbReference>